<evidence type="ECO:0000313" key="4">
    <source>
        <dbReference type="EMBL" id="SDI38376.1"/>
    </source>
</evidence>
<evidence type="ECO:0000313" key="5">
    <source>
        <dbReference type="Proteomes" id="UP000199527"/>
    </source>
</evidence>
<keyword evidence="1 2" id="KW-0732">Signal</keyword>
<gene>
    <name evidence="4" type="ORF">SAMN04488540_101254</name>
</gene>
<dbReference type="AlphaFoldDB" id="A0A1G8K4G9"/>
<dbReference type="SUPFAM" id="SSF56925">
    <property type="entry name" value="OMPA-like"/>
    <property type="match status" value="1"/>
</dbReference>
<organism evidence="4 5">
    <name type="scientific">Ferrimonas sediminum</name>
    <dbReference type="NCBI Taxonomy" id="718193"/>
    <lineage>
        <taxon>Bacteria</taxon>
        <taxon>Pseudomonadati</taxon>
        <taxon>Pseudomonadota</taxon>
        <taxon>Gammaproteobacteria</taxon>
        <taxon>Alteromonadales</taxon>
        <taxon>Ferrimonadaceae</taxon>
        <taxon>Ferrimonas</taxon>
    </lineage>
</organism>
<dbReference type="Gene3D" id="2.40.160.20">
    <property type="match status" value="1"/>
</dbReference>
<feature type="signal peptide" evidence="2">
    <location>
        <begin position="1"/>
        <end position="22"/>
    </location>
</feature>
<proteinExistence type="predicted"/>
<keyword evidence="5" id="KW-1185">Reference proteome</keyword>
<dbReference type="InterPro" id="IPR011250">
    <property type="entry name" value="OMP/PagP_B-barrel"/>
</dbReference>
<evidence type="ECO:0000256" key="1">
    <source>
        <dbReference type="ARBA" id="ARBA00022729"/>
    </source>
</evidence>
<feature type="domain" description="Outer membrane protein beta-barrel" evidence="3">
    <location>
        <begin position="10"/>
        <end position="184"/>
    </location>
</feature>
<dbReference type="InterPro" id="IPR027385">
    <property type="entry name" value="Beta-barrel_OMP"/>
</dbReference>
<reference evidence="5" key="1">
    <citation type="submission" date="2016-10" db="EMBL/GenBank/DDBJ databases">
        <authorList>
            <person name="Varghese N."/>
            <person name="Submissions S."/>
        </authorList>
    </citation>
    <scope>NUCLEOTIDE SEQUENCE [LARGE SCALE GENOMIC DNA]</scope>
    <source>
        <strain evidence="5">DSM 23317</strain>
    </source>
</reference>
<accession>A0A1G8K4G9</accession>
<name>A0A1G8K4G9_9GAMM</name>
<sequence length="184" mass="19918">MKSVIGSGLVLIAALGSTAAMAEVDQTGFYVGGFVGSTTLEVEDFDKSEAGFGAYGGYNFNQWFGLESTLYITSDYKLDDEDDAYAAAFTIAPKFTAAINDTFSVYGKLGLASMLVSVDTRLGDQDFYGVGFMWGLGVNAALTDNLNLRLAYESMSGDLEHEDFSSWEIDTDLSQVNLGLHYQF</sequence>
<feature type="chain" id="PRO_5011707150" evidence="2">
    <location>
        <begin position="23"/>
        <end position="184"/>
    </location>
</feature>
<evidence type="ECO:0000256" key="2">
    <source>
        <dbReference type="SAM" id="SignalP"/>
    </source>
</evidence>
<dbReference type="Pfam" id="PF13505">
    <property type="entry name" value="OMP_b-brl"/>
    <property type="match status" value="1"/>
</dbReference>
<evidence type="ECO:0000259" key="3">
    <source>
        <dbReference type="Pfam" id="PF13505"/>
    </source>
</evidence>
<dbReference type="EMBL" id="FNEM01000001">
    <property type="protein sequence ID" value="SDI38376.1"/>
    <property type="molecule type" value="Genomic_DNA"/>
</dbReference>
<protein>
    <submittedName>
        <fullName evidence="4">Opacity protein</fullName>
    </submittedName>
</protein>
<dbReference type="Proteomes" id="UP000199527">
    <property type="component" value="Unassembled WGS sequence"/>
</dbReference>